<protein>
    <submittedName>
        <fullName evidence="2">Uncharacterized protein</fullName>
    </submittedName>
</protein>
<feature type="compositionally biased region" description="Basic and acidic residues" evidence="1">
    <location>
        <begin position="1"/>
        <end position="32"/>
    </location>
</feature>
<proteinExistence type="predicted"/>
<sequence>MEKGRPHSSNDDKQQVDKKNNRSATRIEKEGETQTNIKMERQYCTTERTALAQIYLETKQWPGAMQSQELVARILVNQRRCNPFGTQVKRLVIILVLCILHE</sequence>
<evidence type="ECO:0000313" key="2">
    <source>
        <dbReference type="EMBL" id="GFN76930.1"/>
    </source>
</evidence>
<organism evidence="2 3">
    <name type="scientific">Plakobranchus ocellatus</name>
    <dbReference type="NCBI Taxonomy" id="259542"/>
    <lineage>
        <taxon>Eukaryota</taxon>
        <taxon>Metazoa</taxon>
        <taxon>Spiralia</taxon>
        <taxon>Lophotrochozoa</taxon>
        <taxon>Mollusca</taxon>
        <taxon>Gastropoda</taxon>
        <taxon>Heterobranchia</taxon>
        <taxon>Euthyneura</taxon>
        <taxon>Panpulmonata</taxon>
        <taxon>Sacoglossa</taxon>
        <taxon>Placobranchoidea</taxon>
        <taxon>Plakobranchidae</taxon>
        <taxon>Plakobranchus</taxon>
    </lineage>
</organism>
<gene>
    <name evidence="2" type="ORF">PoB_000343600</name>
</gene>
<dbReference type="Proteomes" id="UP000735302">
    <property type="component" value="Unassembled WGS sequence"/>
</dbReference>
<dbReference type="EMBL" id="BLXT01000430">
    <property type="protein sequence ID" value="GFN76930.1"/>
    <property type="molecule type" value="Genomic_DNA"/>
</dbReference>
<name>A0AAV3Y3D8_9GAST</name>
<evidence type="ECO:0000256" key="1">
    <source>
        <dbReference type="SAM" id="MobiDB-lite"/>
    </source>
</evidence>
<accession>A0AAV3Y3D8</accession>
<keyword evidence="3" id="KW-1185">Reference proteome</keyword>
<evidence type="ECO:0000313" key="3">
    <source>
        <dbReference type="Proteomes" id="UP000735302"/>
    </source>
</evidence>
<dbReference type="AlphaFoldDB" id="A0AAV3Y3D8"/>
<reference evidence="2 3" key="1">
    <citation type="journal article" date="2021" name="Elife">
        <title>Chloroplast acquisition without the gene transfer in kleptoplastic sea slugs, Plakobranchus ocellatus.</title>
        <authorList>
            <person name="Maeda T."/>
            <person name="Takahashi S."/>
            <person name="Yoshida T."/>
            <person name="Shimamura S."/>
            <person name="Takaki Y."/>
            <person name="Nagai Y."/>
            <person name="Toyoda A."/>
            <person name="Suzuki Y."/>
            <person name="Arimoto A."/>
            <person name="Ishii H."/>
            <person name="Satoh N."/>
            <person name="Nishiyama T."/>
            <person name="Hasebe M."/>
            <person name="Maruyama T."/>
            <person name="Minagawa J."/>
            <person name="Obokata J."/>
            <person name="Shigenobu S."/>
        </authorList>
    </citation>
    <scope>NUCLEOTIDE SEQUENCE [LARGE SCALE GENOMIC DNA]</scope>
</reference>
<feature type="region of interest" description="Disordered" evidence="1">
    <location>
        <begin position="1"/>
        <end position="40"/>
    </location>
</feature>
<comment type="caution">
    <text evidence="2">The sequence shown here is derived from an EMBL/GenBank/DDBJ whole genome shotgun (WGS) entry which is preliminary data.</text>
</comment>